<protein>
    <submittedName>
        <fullName evidence="1">Uncharacterized protein</fullName>
    </submittedName>
</protein>
<proteinExistence type="predicted"/>
<keyword evidence="2" id="KW-1185">Reference proteome</keyword>
<dbReference type="AlphaFoldDB" id="A0AAV7IXM7"/>
<evidence type="ECO:0000313" key="2">
    <source>
        <dbReference type="Proteomes" id="UP000826195"/>
    </source>
</evidence>
<sequence>MASVKEVGNPIDEPCQAMSRRRSAGDLQELHSPRLGHNFPSRLCRCYPNSWAIVLNDGQNTLLIRAQPWASDNKRTINVGVRWTPDTTRMEICKGESRTLEQGTRKKEGNRSSDREWICMYEEWASRMRDRGQDTLGEMSLTILRNFPDSLARTLTTYVRLKSVPWVDVGVLACHPAKNTPPVVTPLVVVVSLGVSRYAYVTDKDVTCSFYPDKSFLFFPLR</sequence>
<comment type="caution">
    <text evidence="1">The sequence shown here is derived from an EMBL/GenBank/DDBJ whole genome shotgun (WGS) entry which is preliminary data.</text>
</comment>
<name>A0AAV7IXM7_COTGL</name>
<accession>A0AAV7IXM7</accession>
<evidence type="ECO:0000313" key="1">
    <source>
        <dbReference type="EMBL" id="KAH0562681.1"/>
    </source>
</evidence>
<feature type="non-terminal residue" evidence="1">
    <location>
        <position position="222"/>
    </location>
</feature>
<reference evidence="1 2" key="1">
    <citation type="journal article" date="2021" name="J. Hered.">
        <title>A chromosome-level genome assembly of the parasitoid wasp, Cotesia glomerata (Hymenoptera: Braconidae).</title>
        <authorList>
            <person name="Pinto B.J."/>
            <person name="Weis J.J."/>
            <person name="Gamble T."/>
            <person name="Ode P.J."/>
            <person name="Paul R."/>
            <person name="Zaspel J.M."/>
        </authorList>
    </citation>
    <scope>NUCLEOTIDE SEQUENCE [LARGE SCALE GENOMIC DNA]</scope>
    <source>
        <strain evidence="1">CgM1</strain>
    </source>
</reference>
<dbReference type="EMBL" id="JAHXZJ010000031">
    <property type="protein sequence ID" value="KAH0562681.1"/>
    <property type="molecule type" value="Genomic_DNA"/>
</dbReference>
<organism evidence="1 2">
    <name type="scientific">Cotesia glomerata</name>
    <name type="common">Lepidopteran parasitic wasp</name>
    <name type="synonym">Apanteles glomeratus</name>
    <dbReference type="NCBI Taxonomy" id="32391"/>
    <lineage>
        <taxon>Eukaryota</taxon>
        <taxon>Metazoa</taxon>
        <taxon>Ecdysozoa</taxon>
        <taxon>Arthropoda</taxon>
        <taxon>Hexapoda</taxon>
        <taxon>Insecta</taxon>
        <taxon>Pterygota</taxon>
        <taxon>Neoptera</taxon>
        <taxon>Endopterygota</taxon>
        <taxon>Hymenoptera</taxon>
        <taxon>Apocrita</taxon>
        <taxon>Ichneumonoidea</taxon>
        <taxon>Braconidae</taxon>
        <taxon>Microgastrinae</taxon>
        <taxon>Cotesia</taxon>
    </lineage>
</organism>
<dbReference type="Proteomes" id="UP000826195">
    <property type="component" value="Unassembled WGS sequence"/>
</dbReference>
<gene>
    <name evidence="1" type="ORF">KQX54_000106</name>
</gene>